<sequence>MADENIEIKVQDKVSPSISTKLRTIASEARNADAAVKNLQTQLSAINVGGLSQLISASASATRQLQQGALAAQRLATEQQRTASAAAQAAAAQTRVATAATQGATAQANLATATQRTQTAQQQTANAAQRLATEQQRTAVQTANAAAANDRAALAALRLQQAQDRAANSTRNATSALGGYIRTAAGILGVTISANAILASADAYVTLQNKLQNVTKSQEQVNTLTNELFELSNRTRNSCKRRRIRYASKQVAERNEVARTS</sequence>
<dbReference type="Proteomes" id="UP001210892">
    <property type="component" value="Segment"/>
</dbReference>
<organism evidence="2 3">
    <name type="scientific">Pseudomonas phage PSV3</name>
    <dbReference type="NCBI Taxonomy" id="3003632"/>
    <lineage>
        <taxon>Viruses</taxon>
        <taxon>Duplodnaviria</taxon>
        <taxon>Heunggongvirae</taxon>
        <taxon>Uroviricota</taxon>
        <taxon>Caudoviricetes</taxon>
        <taxon>Jondennisvirinae</taxon>
        <taxon>Septimatrevirus</taxon>
    </lineage>
</organism>
<protein>
    <submittedName>
        <fullName evidence="2">Uncharacterized protein</fullName>
    </submittedName>
</protein>
<evidence type="ECO:0000313" key="3">
    <source>
        <dbReference type="Proteomes" id="UP001210892"/>
    </source>
</evidence>
<evidence type="ECO:0000313" key="2">
    <source>
        <dbReference type="EMBL" id="WBF76925.1"/>
    </source>
</evidence>
<keyword evidence="3" id="KW-1185">Reference proteome</keyword>
<proteinExistence type="predicted"/>
<evidence type="ECO:0000256" key="1">
    <source>
        <dbReference type="SAM" id="Coils"/>
    </source>
</evidence>
<dbReference type="EMBL" id="OP712474">
    <property type="protein sequence ID" value="WBF76925.1"/>
    <property type="molecule type" value="Genomic_DNA"/>
</dbReference>
<keyword evidence="1" id="KW-0175">Coiled coil</keyword>
<feature type="coiled-coil region" evidence="1">
    <location>
        <begin position="207"/>
        <end position="234"/>
    </location>
</feature>
<reference evidence="2 3" key="1">
    <citation type="submission" date="2022-10" db="EMBL/GenBank/DDBJ databases">
        <authorList>
            <person name="Li J.H."/>
            <person name="Ding Y.F."/>
            <person name="Wei Y.L."/>
        </authorList>
    </citation>
    <scope>NUCLEOTIDE SEQUENCE [LARGE SCALE GENOMIC DNA]</scope>
</reference>
<gene>
    <name evidence="2" type="ORF">PSV3_00223</name>
</gene>
<name>A0AAE9VZI8_9CAUD</name>
<accession>A0AAE9VZI8</accession>